<dbReference type="InterPro" id="IPR023213">
    <property type="entry name" value="CAT-like_dom_sf"/>
</dbReference>
<evidence type="ECO:0000313" key="2">
    <source>
        <dbReference type="Proteomes" id="UP000663866"/>
    </source>
</evidence>
<evidence type="ECO:0000313" key="1">
    <source>
        <dbReference type="EMBL" id="CAF3768786.1"/>
    </source>
</evidence>
<keyword evidence="2" id="KW-1185">Reference proteome</keyword>
<gene>
    <name evidence="1" type="ORF">OVN521_LOCUS2113</name>
</gene>
<accession>A0A818ZKK9</accession>
<name>A0A818ZKK9_9BILA</name>
<protein>
    <submittedName>
        <fullName evidence="1">Uncharacterized protein</fullName>
    </submittedName>
</protein>
<comment type="caution">
    <text evidence="1">The sequence shown here is derived from an EMBL/GenBank/DDBJ whole genome shotgun (WGS) entry which is preliminary data.</text>
</comment>
<sequence>MFTSNWAYFSLAPLDCTNFMQFTGALWQKFLSYRNISRIIDMIIESYKIWYAGGGNNMTAIQQFHPELGTPEMHDILAVYLAASHTSVDPTISMSRKIFVTNDGYILENETIELTNNKSSGNESEEYDYTIKKGDELDRYRLFEFDKKKVKKQPLDFWKNHQETFPHHSKKMTTRLVSPSSPTGNNRNIELAGIDLWTIARVDKVFLYPVELNVDRFKESLGHTLSIWSIMAAHFLVLDDDHYVIEMSEYPIPVSFVKNTVLIRWPFNLNVVTHLIESSLSEFIDEVRTEKLVDRTMMEPLFRLKLTHIVTSDELVLGASGSHIVSINKWNQPNHPIYLSDVYGEADQSLLPMLKYLSDCRLTEEVLKQLMDGQKICDQVNVHFSDEQLRNLRLLAGFNDIIIQDALTTYIILTLNIHCYLNEDSRYILRTTTFVNIRGVSDSIAPAGLVANGIFIMLSDDFIDPLSFSNITKTIHQSIARSRDSKFLESC</sequence>
<proteinExistence type="predicted"/>
<organism evidence="1 2">
    <name type="scientific">Rotaria magnacalcarata</name>
    <dbReference type="NCBI Taxonomy" id="392030"/>
    <lineage>
        <taxon>Eukaryota</taxon>
        <taxon>Metazoa</taxon>
        <taxon>Spiralia</taxon>
        <taxon>Gnathifera</taxon>
        <taxon>Rotifera</taxon>
        <taxon>Eurotatoria</taxon>
        <taxon>Bdelloidea</taxon>
        <taxon>Philodinida</taxon>
        <taxon>Philodinidae</taxon>
        <taxon>Rotaria</taxon>
    </lineage>
</organism>
<reference evidence="1" key="1">
    <citation type="submission" date="2021-02" db="EMBL/GenBank/DDBJ databases">
        <authorList>
            <person name="Nowell W R."/>
        </authorList>
    </citation>
    <scope>NUCLEOTIDE SEQUENCE</scope>
</reference>
<dbReference type="EMBL" id="CAJOBG010000158">
    <property type="protein sequence ID" value="CAF3768786.1"/>
    <property type="molecule type" value="Genomic_DNA"/>
</dbReference>
<dbReference type="AlphaFoldDB" id="A0A818ZKK9"/>
<dbReference type="Proteomes" id="UP000663866">
    <property type="component" value="Unassembled WGS sequence"/>
</dbReference>
<dbReference type="Gene3D" id="3.30.559.10">
    <property type="entry name" value="Chloramphenicol acetyltransferase-like domain"/>
    <property type="match status" value="1"/>
</dbReference>